<keyword evidence="2" id="KW-0472">Membrane</keyword>
<evidence type="ECO:0000313" key="3">
    <source>
        <dbReference type="EMBL" id="OCA76633.1"/>
    </source>
</evidence>
<feature type="region of interest" description="Disordered" evidence="1">
    <location>
        <begin position="142"/>
        <end position="172"/>
    </location>
</feature>
<organism evidence="3 4">
    <name type="scientific">Chryseobacterium contaminans</name>
    <dbReference type="NCBI Taxonomy" id="1423959"/>
    <lineage>
        <taxon>Bacteria</taxon>
        <taxon>Pseudomonadati</taxon>
        <taxon>Bacteroidota</taxon>
        <taxon>Flavobacteriia</taxon>
        <taxon>Flavobacteriales</taxon>
        <taxon>Weeksellaceae</taxon>
        <taxon>Chryseobacterium group</taxon>
        <taxon>Chryseobacterium</taxon>
    </lineage>
</organism>
<reference evidence="3 4" key="1">
    <citation type="submission" date="2016-07" db="EMBL/GenBank/DDBJ databases">
        <authorList>
            <person name="Jeong J.-J."/>
            <person name="Kim D.W."/>
            <person name="Sang M.K."/>
            <person name="Choi I.-G."/>
            <person name="Kim K.D."/>
        </authorList>
    </citation>
    <scope>NUCLEOTIDE SEQUENCE [LARGE SCALE GENOMIC DNA]</scope>
    <source>
        <strain evidence="3 4">C-26</strain>
    </source>
</reference>
<dbReference type="Proteomes" id="UP000093508">
    <property type="component" value="Unassembled WGS sequence"/>
</dbReference>
<evidence type="ECO:0000256" key="2">
    <source>
        <dbReference type="SAM" id="Phobius"/>
    </source>
</evidence>
<keyword evidence="4" id="KW-1185">Reference proteome</keyword>
<proteinExistence type="predicted"/>
<keyword evidence="2" id="KW-1133">Transmembrane helix</keyword>
<gene>
    <name evidence="3" type="ORF">BBH99_02685</name>
</gene>
<feature type="compositionally biased region" description="Polar residues" evidence="1">
    <location>
        <begin position="107"/>
        <end position="120"/>
    </location>
</feature>
<feature type="transmembrane region" description="Helical" evidence="2">
    <location>
        <begin position="42"/>
        <end position="63"/>
    </location>
</feature>
<feature type="compositionally biased region" description="Low complexity" evidence="1">
    <location>
        <begin position="85"/>
        <end position="98"/>
    </location>
</feature>
<comment type="caution">
    <text evidence="3">The sequence shown here is derived from an EMBL/GenBank/DDBJ whole genome shotgun (WGS) entry which is preliminary data.</text>
</comment>
<name>A0ABX2X2G8_9FLAO</name>
<evidence type="ECO:0008006" key="5">
    <source>
        <dbReference type="Google" id="ProtNLM"/>
    </source>
</evidence>
<feature type="region of interest" description="Disordered" evidence="1">
    <location>
        <begin position="80"/>
        <end position="126"/>
    </location>
</feature>
<dbReference type="EMBL" id="MAYF01000323">
    <property type="protein sequence ID" value="OCA76633.1"/>
    <property type="molecule type" value="Genomic_DNA"/>
</dbReference>
<keyword evidence="2" id="KW-0812">Transmembrane</keyword>
<evidence type="ECO:0000256" key="1">
    <source>
        <dbReference type="SAM" id="MobiDB-lite"/>
    </source>
</evidence>
<accession>A0ABX2X2G8</accession>
<dbReference type="Gene3D" id="3.30.1150.10">
    <property type="match status" value="1"/>
</dbReference>
<sequence>MVMKHQNQNQEFRFNEVLFEHRNKEYGAYVLRNESDRILTKALFIGVSLMAAVSITPAVISAFKTPDVVEKGWELPPPMVIPDEPVNNPPVTITPVKPATAPDTKTFDSTVPTPSRNAQDNVKKDPVPDDAVAGFKDHFKGNVVEPNTHVPTTLPVSSGPVINTPPPTIQEPVDKNKIAEAGELGVEANFKGGIDSFRNKVMNNFDGSGVESEDVVKTMVTFIVEMDGTISGVKANGTNADFNNEAIRTVKAISSKGTWIPAKNKKGEFVRSYFKFPISMKFDN</sequence>
<protein>
    <recommendedName>
        <fullName evidence="5">Protein TonB</fullName>
    </recommendedName>
</protein>
<evidence type="ECO:0000313" key="4">
    <source>
        <dbReference type="Proteomes" id="UP000093508"/>
    </source>
</evidence>